<feature type="non-terminal residue" evidence="1">
    <location>
        <position position="1"/>
    </location>
</feature>
<proteinExistence type="predicted"/>
<dbReference type="EMBL" id="CAJOBF010018049">
    <property type="protein sequence ID" value="CAF4366995.1"/>
    <property type="molecule type" value="Genomic_DNA"/>
</dbReference>
<name>A0A820M4A7_9BILA</name>
<comment type="caution">
    <text evidence="1">The sequence shown here is derived from an EMBL/GenBank/DDBJ whole genome shotgun (WGS) entry which is preliminary data.</text>
</comment>
<gene>
    <name evidence="1" type="ORF">UXM345_LOCUS36783</name>
</gene>
<reference evidence="1" key="1">
    <citation type="submission" date="2021-02" db="EMBL/GenBank/DDBJ databases">
        <authorList>
            <person name="Nowell W R."/>
        </authorList>
    </citation>
    <scope>NUCLEOTIDE SEQUENCE</scope>
</reference>
<evidence type="ECO:0000313" key="1">
    <source>
        <dbReference type="EMBL" id="CAF4366995.1"/>
    </source>
</evidence>
<feature type="non-terminal residue" evidence="1">
    <location>
        <position position="295"/>
    </location>
</feature>
<dbReference type="AlphaFoldDB" id="A0A820M4A7"/>
<sequence length="295" mass="32844">IVIGDLFRDNEATRVDVLNNVAKPKAENVRLATEAEVVIQSNNESIKINVLNNNLEPLDVSFDIAVPFIKLVQPENVKDEAEQVKGTDVDINLSPDEDIKVRFPDMFLEPFESVKVNFEKIIIAAQNLKRKEDSKTPSAMNVIKDNCKSEIECSTKIKINDQKCKLLPNAESVKQTQTKSAKFDKSCKANSANNNIEPPTCILVESDESKIRNKTVDVVKNILKSDISGNKKRKVNNKSSNLQPKATGIVETGSYLKSHSNKNVNLNCSKLVIKPKASDVNNKSKLIDQDNKKVK</sequence>
<dbReference type="Proteomes" id="UP000663842">
    <property type="component" value="Unassembled WGS sequence"/>
</dbReference>
<evidence type="ECO:0000313" key="2">
    <source>
        <dbReference type="Proteomes" id="UP000663842"/>
    </source>
</evidence>
<organism evidence="1 2">
    <name type="scientific">Rotaria magnacalcarata</name>
    <dbReference type="NCBI Taxonomy" id="392030"/>
    <lineage>
        <taxon>Eukaryota</taxon>
        <taxon>Metazoa</taxon>
        <taxon>Spiralia</taxon>
        <taxon>Gnathifera</taxon>
        <taxon>Rotifera</taxon>
        <taxon>Eurotatoria</taxon>
        <taxon>Bdelloidea</taxon>
        <taxon>Philodinida</taxon>
        <taxon>Philodinidae</taxon>
        <taxon>Rotaria</taxon>
    </lineage>
</organism>
<accession>A0A820M4A7</accession>
<protein>
    <submittedName>
        <fullName evidence="1">Uncharacterized protein</fullName>
    </submittedName>
</protein>